<keyword evidence="2" id="KW-0479">Metal-binding</keyword>
<dbReference type="InterPro" id="IPR027806">
    <property type="entry name" value="HARBI1_dom"/>
</dbReference>
<evidence type="ECO:0000259" key="3">
    <source>
        <dbReference type="Pfam" id="PF13359"/>
    </source>
</evidence>
<sequence>MKNAFKEGRVLRYCFLEDSGSANGNDIITHIRNPSAKQEVSYNRWHKKMRVAVECAFGRWKQKFAILNEKIRVTPKRAAKVIIACAVLHNMMMDMGCLCQREL</sequence>
<evidence type="ECO:0000313" key="5">
    <source>
        <dbReference type="Proteomes" id="UP000270094"/>
    </source>
</evidence>
<gene>
    <name evidence="4" type="ORF">SVUK_LOCUS12022</name>
</gene>
<dbReference type="AlphaFoldDB" id="A0A3P7JFS8"/>
<dbReference type="OrthoDB" id="5822669at2759"/>
<reference evidence="4 5" key="1">
    <citation type="submission" date="2018-11" db="EMBL/GenBank/DDBJ databases">
        <authorList>
            <consortium name="Pathogen Informatics"/>
        </authorList>
    </citation>
    <scope>NUCLEOTIDE SEQUENCE [LARGE SCALE GENOMIC DNA]</scope>
</reference>
<protein>
    <recommendedName>
        <fullName evidence="3">DDE Tnp4 domain-containing protein</fullName>
    </recommendedName>
</protein>
<organism evidence="4 5">
    <name type="scientific">Strongylus vulgaris</name>
    <name type="common">Blood worm</name>
    <dbReference type="NCBI Taxonomy" id="40348"/>
    <lineage>
        <taxon>Eukaryota</taxon>
        <taxon>Metazoa</taxon>
        <taxon>Ecdysozoa</taxon>
        <taxon>Nematoda</taxon>
        <taxon>Chromadorea</taxon>
        <taxon>Rhabditida</taxon>
        <taxon>Rhabditina</taxon>
        <taxon>Rhabditomorpha</taxon>
        <taxon>Strongyloidea</taxon>
        <taxon>Strongylidae</taxon>
        <taxon>Strongylus</taxon>
    </lineage>
</organism>
<evidence type="ECO:0000256" key="1">
    <source>
        <dbReference type="ARBA" id="ARBA00001968"/>
    </source>
</evidence>
<feature type="domain" description="DDE Tnp4" evidence="3">
    <location>
        <begin position="32"/>
        <end position="90"/>
    </location>
</feature>
<keyword evidence="5" id="KW-1185">Reference proteome</keyword>
<name>A0A3P7JFS8_STRVU</name>
<accession>A0A3P7JFS8</accession>
<dbReference type="EMBL" id="UYYB01098270">
    <property type="protein sequence ID" value="VDM77024.1"/>
    <property type="molecule type" value="Genomic_DNA"/>
</dbReference>
<dbReference type="Pfam" id="PF13359">
    <property type="entry name" value="DDE_Tnp_4"/>
    <property type="match status" value="1"/>
</dbReference>
<dbReference type="Proteomes" id="UP000270094">
    <property type="component" value="Unassembled WGS sequence"/>
</dbReference>
<proteinExistence type="predicted"/>
<evidence type="ECO:0000256" key="2">
    <source>
        <dbReference type="ARBA" id="ARBA00022723"/>
    </source>
</evidence>
<evidence type="ECO:0000313" key="4">
    <source>
        <dbReference type="EMBL" id="VDM77024.1"/>
    </source>
</evidence>
<comment type="cofactor">
    <cofactor evidence="1">
        <name>a divalent metal cation</name>
        <dbReference type="ChEBI" id="CHEBI:60240"/>
    </cofactor>
</comment>
<dbReference type="GO" id="GO:0046872">
    <property type="term" value="F:metal ion binding"/>
    <property type="evidence" value="ECO:0007669"/>
    <property type="project" value="UniProtKB-KW"/>
</dbReference>